<evidence type="ECO:0000256" key="1">
    <source>
        <dbReference type="ARBA" id="ARBA00022618"/>
    </source>
</evidence>
<reference evidence="8" key="1">
    <citation type="submission" date="2016-01" db="EMBL/GenBank/DDBJ databases">
        <title>Dissection of insertion-deletion (InDel) variations within complex gene networks underlying wood formation in Populus.</title>
        <authorList>
            <person name="Zhang D."/>
            <person name="Gong C."/>
            <person name="Du Q."/>
            <person name="Xie J."/>
            <person name="Yang X."/>
            <person name="Quan M."/>
            <person name="Li B."/>
        </authorList>
    </citation>
    <scope>NUCLEOTIDE SEQUENCE</scope>
</reference>
<feature type="region of interest" description="Disordered" evidence="6">
    <location>
        <begin position="1"/>
        <end position="95"/>
    </location>
</feature>
<protein>
    <recommendedName>
        <fullName evidence="7">Sororin C-terminal region domain-containing protein</fullName>
    </recommendedName>
</protein>
<dbReference type="AlphaFoldDB" id="A0A1L6K588"/>
<evidence type="ECO:0000256" key="2">
    <source>
        <dbReference type="ARBA" id="ARBA00022776"/>
    </source>
</evidence>
<feature type="compositionally biased region" description="Polar residues" evidence="6">
    <location>
        <begin position="67"/>
        <end position="87"/>
    </location>
</feature>
<feature type="compositionally biased region" description="Low complexity" evidence="6">
    <location>
        <begin position="27"/>
        <end position="56"/>
    </location>
</feature>
<feature type="domain" description="Sororin C-terminal region" evidence="7">
    <location>
        <begin position="206"/>
        <end position="229"/>
    </location>
</feature>
<dbReference type="EMBL" id="KU573518">
    <property type="protein sequence ID" value="APR63983.1"/>
    <property type="molecule type" value="mRNA"/>
</dbReference>
<keyword evidence="3" id="KW-0539">Nucleus</keyword>
<keyword evidence="1" id="KW-0132">Cell division</keyword>
<dbReference type="PANTHER" id="PTHR35740:SF1">
    <property type="entry name" value="OS12G0111700 PROTEIN"/>
    <property type="match status" value="1"/>
</dbReference>
<organism evidence="8">
    <name type="scientific">Populus tomentosa</name>
    <name type="common">Chinese white poplar</name>
    <dbReference type="NCBI Taxonomy" id="118781"/>
    <lineage>
        <taxon>Eukaryota</taxon>
        <taxon>Viridiplantae</taxon>
        <taxon>Streptophyta</taxon>
        <taxon>Embryophyta</taxon>
        <taxon>Tracheophyta</taxon>
        <taxon>Spermatophyta</taxon>
        <taxon>Magnoliopsida</taxon>
        <taxon>eudicotyledons</taxon>
        <taxon>Gunneridae</taxon>
        <taxon>Pentapetalae</taxon>
        <taxon>rosids</taxon>
        <taxon>fabids</taxon>
        <taxon>Malpighiales</taxon>
        <taxon>Salicaceae</taxon>
        <taxon>Saliceae</taxon>
        <taxon>Populus</taxon>
    </lineage>
</organism>
<dbReference type="GO" id="GO:0051301">
    <property type="term" value="P:cell division"/>
    <property type="evidence" value="ECO:0007669"/>
    <property type="project" value="UniProtKB-KW"/>
</dbReference>
<evidence type="ECO:0000256" key="6">
    <source>
        <dbReference type="SAM" id="MobiDB-lite"/>
    </source>
</evidence>
<proteinExistence type="evidence at transcript level"/>
<evidence type="ECO:0000256" key="5">
    <source>
        <dbReference type="ARBA" id="ARBA00093465"/>
    </source>
</evidence>
<evidence type="ECO:0000259" key="7">
    <source>
        <dbReference type="Pfam" id="PF25220"/>
    </source>
</evidence>
<evidence type="ECO:0000313" key="8">
    <source>
        <dbReference type="EMBL" id="APR63983.1"/>
    </source>
</evidence>
<evidence type="ECO:0000256" key="3">
    <source>
        <dbReference type="ARBA" id="ARBA00023242"/>
    </source>
</evidence>
<accession>A0A1L6K588</accession>
<dbReference type="InterPro" id="IPR057337">
    <property type="entry name" value="Sororin_C"/>
</dbReference>
<sequence>MEAENIRINNNNHTKKRSSRKPLADCTNLSQSSSTSSTNNIPSSSSFKKPPILSFSLHKFPNAKNKPGSTPSHKTPASESAAVSPQTPSHPPESSPLPAQFDFSMLFLDAILLWREYACLEVLVMRFLSRIQFTLGDSLPKLYSDGCLRCSKQHYAYLVKLPSKRLGTWYKMNNVGVTCPSKSLAVHRKKKRCGALSDGDGKKHALPQDFIKQQRAYFAEIDAFELSEEEFNARKILGRKIVSFHRKMLKETNLDRVLCNFPSSILQGVKFTVHGMVMVFLRYSSSLKGT</sequence>
<comment type="similarity">
    <text evidence="5">Belongs to the sororin family.</text>
</comment>
<dbReference type="Pfam" id="PF25220">
    <property type="entry name" value="Sororin_C"/>
    <property type="match status" value="1"/>
</dbReference>
<keyword evidence="2" id="KW-0498">Mitosis</keyword>
<name>A0A1L6K588_POPTO</name>
<keyword evidence="4" id="KW-0131">Cell cycle</keyword>
<dbReference type="PANTHER" id="PTHR35740">
    <property type="entry name" value="OS12G0111700 PROTEIN"/>
    <property type="match status" value="1"/>
</dbReference>
<evidence type="ECO:0000256" key="4">
    <source>
        <dbReference type="ARBA" id="ARBA00023306"/>
    </source>
</evidence>
<dbReference type="GO" id="GO:0005634">
    <property type="term" value="C:nucleus"/>
    <property type="evidence" value="ECO:0007669"/>
    <property type="project" value="UniProtKB-SubCell"/>
</dbReference>